<feature type="compositionally biased region" description="Low complexity" evidence="1">
    <location>
        <begin position="237"/>
        <end position="255"/>
    </location>
</feature>
<evidence type="ECO:0000313" key="3">
    <source>
        <dbReference type="Proteomes" id="UP001552299"/>
    </source>
</evidence>
<keyword evidence="3" id="KW-1185">Reference proteome</keyword>
<organism evidence="2 3">
    <name type="scientific">Dendrobium thyrsiflorum</name>
    <name type="common">Pinecone-like raceme dendrobium</name>
    <name type="synonym">Orchid</name>
    <dbReference type="NCBI Taxonomy" id="117978"/>
    <lineage>
        <taxon>Eukaryota</taxon>
        <taxon>Viridiplantae</taxon>
        <taxon>Streptophyta</taxon>
        <taxon>Embryophyta</taxon>
        <taxon>Tracheophyta</taxon>
        <taxon>Spermatophyta</taxon>
        <taxon>Magnoliopsida</taxon>
        <taxon>Liliopsida</taxon>
        <taxon>Asparagales</taxon>
        <taxon>Orchidaceae</taxon>
        <taxon>Epidendroideae</taxon>
        <taxon>Malaxideae</taxon>
        <taxon>Dendrobiinae</taxon>
        <taxon>Dendrobium</taxon>
    </lineage>
</organism>
<evidence type="ECO:0000256" key="1">
    <source>
        <dbReference type="SAM" id="MobiDB-lite"/>
    </source>
</evidence>
<dbReference type="AlphaFoldDB" id="A0ABD0TX25"/>
<gene>
    <name evidence="2" type="ORF">M5K25_026211</name>
</gene>
<feature type="region of interest" description="Disordered" evidence="1">
    <location>
        <begin position="231"/>
        <end position="255"/>
    </location>
</feature>
<sequence length="329" mass="36095">MEVREVERERETGLVKREKRRKVEDVETYLWTQVGTALRSTGLVLGGIKWRIVDLWWRGVHAGWADVDRDDVVSYRTILSNAWVRYNIRLDEQSVLAEVLCLHRGVVKKEVAVLCRRKEEGSLPSPRSGEKGSVAVLCRRKEEGSLPSPRSGEKGSVAVLCRRKEEGSLPSPRSGEKGSVAVLCRRKLANCTGMLYLPNVRKVVASIPGVPGISPSLKKAIKCGNSDRARARAGGCRQPRASSRAAAGRRGQPQACTRASAGSIVSSFETGFRVDPATRRVNLNPTRFSNGSNPGIQTRPILKSELSSLEAFVYPVPASVLVSEQVRIS</sequence>
<dbReference type="EMBL" id="JANQDX010000019">
    <property type="protein sequence ID" value="KAL0904137.1"/>
    <property type="molecule type" value="Genomic_DNA"/>
</dbReference>
<comment type="caution">
    <text evidence="2">The sequence shown here is derived from an EMBL/GenBank/DDBJ whole genome shotgun (WGS) entry which is preliminary data.</text>
</comment>
<evidence type="ECO:0000313" key="2">
    <source>
        <dbReference type="EMBL" id="KAL0904137.1"/>
    </source>
</evidence>
<name>A0ABD0TX25_DENTH</name>
<reference evidence="2 3" key="1">
    <citation type="journal article" date="2024" name="Plant Biotechnol. J.">
        <title>Dendrobium thyrsiflorum genome and its molecular insights into genes involved in important horticultural traits.</title>
        <authorList>
            <person name="Chen B."/>
            <person name="Wang J.Y."/>
            <person name="Zheng P.J."/>
            <person name="Li K.L."/>
            <person name="Liang Y.M."/>
            <person name="Chen X.F."/>
            <person name="Zhang C."/>
            <person name="Zhao X."/>
            <person name="He X."/>
            <person name="Zhang G.Q."/>
            <person name="Liu Z.J."/>
            <person name="Xu Q."/>
        </authorList>
    </citation>
    <scope>NUCLEOTIDE SEQUENCE [LARGE SCALE GENOMIC DNA]</scope>
    <source>
        <strain evidence="2">GZMU011</strain>
    </source>
</reference>
<protein>
    <submittedName>
        <fullName evidence="2">Uncharacterized protein</fullName>
    </submittedName>
</protein>
<dbReference type="Proteomes" id="UP001552299">
    <property type="component" value="Unassembled WGS sequence"/>
</dbReference>
<proteinExistence type="predicted"/>
<accession>A0ABD0TX25</accession>